<evidence type="ECO:0000256" key="2">
    <source>
        <dbReference type="SAM" id="Phobius"/>
    </source>
</evidence>
<proteinExistence type="predicted"/>
<gene>
    <name evidence="3" type="ORF">PPTG_23850</name>
</gene>
<dbReference type="Proteomes" id="UP000018817">
    <property type="component" value="Unassembled WGS sequence"/>
</dbReference>
<reference evidence="4" key="1">
    <citation type="submission" date="2011-12" db="EMBL/GenBank/DDBJ databases">
        <authorList>
            <consortium name="The Broad Institute Genome Sequencing Platform"/>
            <person name="Russ C."/>
            <person name="Tyler B."/>
            <person name="Panabieres F."/>
            <person name="Shan W."/>
            <person name="Tripathy S."/>
            <person name="Grunwald N."/>
            <person name="Machado M."/>
            <person name="Young S.K."/>
            <person name="Zeng Q."/>
            <person name="Gargeya S."/>
            <person name="Fitzgerald M."/>
            <person name="Haas B."/>
            <person name="Abouelleil A."/>
            <person name="Alvarado L."/>
            <person name="Arachchi H.M."/>
            <person name="Berlin A."/>
            <person name="Chapman S.B."/>
            <person name="Gearin G."/>
            <person name="Goldberg J."/>
            <person name="Griggs A."/>
            <person name="Gujja S."/>
            <person name="Hansen M."/>
            <person name="Heiman D."/>
            <person name="Howarth C."/>
            <person name="Larimer J."/>
            <person name="Lui A."/>
            <person name="MacDonald P.J.P."/>
            <person name="McCowen C."/>
            <person name="Montmayeur A."/>
            <person name="Murphy C."/>
            <person name="Neiman D."/>
            <person name="Pearson M."/>
            <person name="Priest M."/>
            <person name="Roberts A."/>
            <person name="Saif S."/>
            <person name="Shea T."/>
            <person name="Sisk P."/>
            <person name="Stolte C."/>
            <person name="Sykes S."/>
            <person name="Wortman J."/>
            <person name="Nusbaum C."/>
            <person name="Birren B."/>
        </authorList>
    </citation>
    <scope>NUCLEOTIDE SEQUENCE [LARGE SCALE GENOMIC DNA]</scope>
    <source>
        <strain evidence="4">INRA-310</strain>
    </source>
</reference>
<protein>
    <submittedName>
        <fullName evidence="3">Uncharacterized protein</fullName>
    </submittedName>
</protein>
<feature type="transmembrane region" description="Helical" evidence="2">
    <location>
        <begin position="40"/>
        <end position="60"/>
    </location>
</feature>
<evidence type="ECO:0000256" key="1">
    <source>
        <dbReference type="SAM" id="MobiDB-lite"/>
    </source>
</evidence>
<dbReference type="RefSeq" id="XP_008911810.1">
    <property type="nucleotide sequence ID" value="XM_008913562.1"/>
</dbReference>
<reference evidence="3 4" key="2">
    <citation type="submission" date="2013-11" db="EMBL/GenBank/DDBJ databases">
        <title>The Genome Sequence of Phytophthora parasitica INRA-310.</title>
        <authorList>
            <consortium name="The Broad Institute Genomics Platform"/>
            <person name="Russ C."/>
            <person name="Tyler B."/>
            <person name="Panabieres F."/>
            <person name="Shan W."/>
            <person name="Tripathy S."/>
            <person name="Grunwald N."/>
            <person name="Machado M."/>
            <person name="Johnson C.S."/>
            <person name="Arredondo F."/>
            <person name="Hong C."/>
            <person name="Coffey M."/>
            <person name="Young S.K."/>
            <person name="Zeng Q."/>
            <person name="Gargeya S."/>
            <person name="Fitzgerald M."/>
            <person name="Abouelleil A."/>
            <person name="Alvarado L."/>
            <person name="Chapman S.B."/>
            <person name="Gainer-Dewar J."/>
            <person name="Goldberg J."/>
            <person name="Griggs A."/>
            <person name="Gujja S."/>
            <person name="Hansen M."/>
            <person name="Howarth C."/>
            <person name="Imamovic A."/>
            <person name="Ireland A."/>
            <person name="Larimer J."/>
            <person name="McCowan C."/>
            <person name="Murphy C."/>
            <person name="Pearson M."/>
            <person name="Poon T.W."/>
            <person name="Priest M."/>
            <person name="Roberts A."/>
            <person name="Saif S."/>
            <person name="Shea T."/>
            <person name="Sykes S."/>
            <person name="Wortman J."/>
            <person name="Nusbaum C."/>
            <person name="Birren B."/>
        </authorList>
    </citation>
    <scope>NUCLEOTIDE SEQUENCE [LARGE SCALE GENOMIC DNA]</scope>
    <source>
        <strain evidence="3 4">INRA-310</strain>
    </source>
</reference>
<evidence type="ECO:0000313" key="4">
    <source>
        <dbReference type="Proteomes" id="UP000018817"/>
    </source>
</evidence>
<accession>W2PPF1</accession>
<dbReference type="GeneID" id="20192449"/>
<sequence>MSAAIQPVGDDQEKPVSMLDPRQLGQATNTEIMGWMRMNLAQMPSAASGIGSVSALLVVLERKARLMSTTTLHSLLVCGEDLLNGLADEM</sequence>
<dbReference type="VEuPathDB" id="FungiDB:PPTG_23850"/>
<organism evidence="3 4">
    <name type="scientific">Phytophthora nicotianae (strain INRA-310)</name>
    <name type="common">Phytophthora parasitica</name>
    <dbReference type="NCBI Taxonomy" id="761204"/>
    <lineage>
        <taxon>Eukaryota</taxon>
        <taxon>Sar</taxon>
        <taxon>Stramenopiles</taxon>
        <taxon>Oomycota</taxon>
        <taxon>Peronosporomycetes</taxon>
        <taxon>Peronosporales</taxon>
        <taxon>Peronosporaceae</taxon>
        <taxon>Phytophthora</taxon>
    </lineage>
</organism>
<feature type="region of interest" description="Disordered" evidence="1">
    <location>
        <begin position="1"/>
        <end position="23"/>
    </location>
</feature>
<keyword evidence="2" id="KW-1133">Transmembrane helix</keyword>
<name>W2PPF1_PHYN3</name>
<evidence type="ECO:0000313" key="3">
    <source>
        <dbReference type="EMBL" id="ETN02853.1"/>
    </source>
</evidence>
<dbReference type="AlphaFoldDB" id="W2PPF1"/>
<keyword evidence="2" id="KW-0812">Transmembrane</keyword>
<dbReference type="EMBL" id="KI669614">
    <property type="protein sequence ID" value="ETN02853.1"/>
    <property type="molecule type" value="Genomic_DNA"/>
</dbReference>
<keyword evidence="2" id="KW-0472">Membrane</keyword>